<evidence type="ECO:0000256" key="5">
    <source>
        <dbReference type="SAM" id="Phobius"/>
    </source>
</evidence>
<keyword evidence="4 5" id="KW-0472">Membrane</keyword>
<protein>
    <recommendedName>
        <fullName evidence="6">G-protein coupled receptors family 1 profile domain-containing protein</fullName>
    </recommendedName>
</protein>
<dbReference type="GO" id="GO:0016020">
    <property type="term" value="C:membrane"/>
    <property type="evidence" value="ECO:0007669"/>
    <property type="project" value="UniProtKB-SubCell"/>
</dbReference>
<feature type="transmembrane region" description="Helical" evidence="5">
    <location>
        <begin position="252"/>
        <end position="273"/>
    </location>
</feature>
<evidence type="ECO:0000313" key="7">
    <source>
        <dbReference type="EMBL" id="OQV12402.1"/>
    </source>
</evidence>
<keyword evidence="3 5" id="KW-1133">Transmembrane helix</keyword>
<feature type="transmembrane region" description="Helical" evidence="5">
    <location>
        <begin position="155"/>
        <end position="178"/>
    </location>
</feature>
<dbReference type="PANTHER" id="PTHR45698">
    <property type="entry name" value="TRACE AMINE-ASSOCIATED RECEPTOR 19N-RELATED"/>
    <property type="match status" value="1"/>
</dbReference>
<comment type="subcellular location">
    <subcellularLocation>
        <location evidence="1">Membrane</location>
    </subcellularLocation>
</comment>
<comment type="caution">
    <text evidence="7">The sequence shown here is derived from an EMBL/GenBank/DDBJ whole genome shotgun (WGS) entry which is preliminary data.</text>
</comment>
<dbReference type="Gene3D" id="1.20.1070.10">
    <property type="entry name" value="Rhodopsin 7-helix transmembrane proteins"/>
    <property type="match status" value="1"/>
</dbReference>
<feature type="transmembrane region" description="Helical" evidence="5">
    <location>
        <begin position="609"/>
        <end position="628"/>
    </location>
</feature>
<dbReference type="SUPFAM" id="SSF81321">
    <property type="entry name" value="Family A G protein-coupled receptor-like"/>
    <property type="match status" value="1"/>
</dbReference>
<sequence>MNNVSTFSQINGSIILIEPHFGPLNLTLAKERELAGWTAFSLIVSYLASFIDALLIVVTWPRRGSSPSSINFLIFHYVAVSFIINFAGMPTLIYMIQATENGLTLPATICDYTHSSLNVFGGVVNWCDAGMAVNRCIALLFPFHYKGKVTKIINYTMMIFPWFLCLGLNLLISLRAVGSFLLTELGFCYTQSAGIAKYFNVFMSYIPFGIVGVSAVLILVKNYRMRRIRVTAQQDGGAFARLYLRRLRMAKILLFAIFLSVFCSVSGWASIYFTTLFRDDKVTYLWLRTLWATQFSIPPVFLFVLNSEYRAKLAEIFRGRIAPYLRPARESTDPDAIGNTGPCLIRTHFVICLFIYALITPTLANRASRNELQQSTRLSSGKPDFLLLKRLIALHRASLQQPTDQITETNLVPTDTDEQNGLLSERGRAIAARETTTDMTTLSNLGDEVFEEDVSSNGDALRISSSRHEQVTTISTTSTQASTTLSVREKEQAANTSVIAKVRSLLSSALPRLQRILEQNNSAASEHQRGELLRLAAQIQPLLQPLAAANPNYTLQINALGTGLAAYNRTARGNDGWGGSSCCCCGGGGGGGDNSLLPYLLMNNNNDSALNTLLPLLFGLIALLIMKLPT</sequence>
<accession>A0A1W0WB54</accession>
<dbReference type="AlphaFoldDB" id="A0A1W0WB54"/>
<dbReference type="Proteomes" id="UP000192578">
    <property type="component" value="Unassembled WGS sequence"/>
</dbReference>
<name>A0A1W0WB54_HYPEX</name>
<feature type="transmembrane region" description="Helical" evidence="5">
    <location>
        <begin position="34"/>
        <end position="60"/>
    </location>
</feature>
<feature type="transmembrane region" description="Helical" evidence="5">
    <location>
        <begin position="198"/>
        <end position="220"/>
    </location>
</feature>
<dbReference type="OrthoDB" id="9445642at2759"/>
<organism evidence="7 8">
    <name type="scientific">Hypsibius exemplaris</name>
    <name type="common">Freshwater tardigrade</name>
    <dbReference type="NCBI Taxonomy" id="2072580"/>
    <lineage>
        <taxon>Eukaryota</taxon>
        <taxon>Metazoa</taxon>
        <taxon>Ecdysozoa</taxon>
        <taxon>Tardigrada</taxon>
        <taxon>Eutardigrada</taxon>
        <taxon>Parachela</taxon>
        <taxon>Hypsibioidea</taxon>
        <taxon>Hypsibiidae</taxon>
        <taxon>Hypsibius</taxon>
    </lineage>
</organism>
<keyword evidence="2 5" id="KW-0812">Transmembrane</keyword>
<dbReference type="EMBL" id="MTYJ01000146">
    <property type="protein sequence ID" value="OQV12402.1"/>
    <property type="molecule type" value="Genomic_DNA"/>
</dbReference>
<dbReference type="PROSITE" id="PS50262">
    <property type="entry name" value="G_PROTEIN_RECEP_F1_2"/>
    <property type="match status" value="1"/>
</dbReference>
<dbReference type="InterPro" id="IPR017452">
    <property type="entry name" value="GPCR_Rhodpsn_7TM"/>
</dbReference>
<evidence type="ECO:0000256" key="4">
    <source>
        <dbReference type="ARBA" id="ARBA00023136"/>
    </source>
</evidence>
<dbReference type="CDD" id="cd00637">
    <property type="entry name" value="7tm_classA_rhodopsin-like"/>
    <property type="match status" value="1"/>
</dbReference>
<evidence type="ECO:0000259" key="6">
    <source>
        <dbReference type="PROSITE" id="PS50262"/>
    </source>
</evidence>
<proteinExistence type="predicted"/>
<evidence type="ECO:0000256" key="3">
    <source>
        <dbReference type="ARBA" id="ARBA00022989"/>
    </source>
</evidence>
<feature type="domain" description="G-protein coupled receptors family 1 profile" evidence="6">
    <location>
        <begin position="51"/>
        <end position="263"/>
    </location>
</feature>
<evidence type="ECO:0000256" key="2">
    <source>
        <dbReference type="ARBA" id="ARBA00022692"/>
    </source>
</evidence>
<reference evidence="8" key="1">
    <citation type="submission" date="2017-01" db="EMBL/GenBank/DDBJ databases">
        <title>Comparative genomics of anhydrobiosis in the tardigrade Hypsibius dujardini.</title>
        <authorList>
            <person name="Yoshida Y."/>
            <person name="Koutsovoulos G."/>
            <person name="Laetsch D."/>
            <person name="Stevens L."/>
            <person name="Kumar S."/>
            <person name="Horikawa D."/>
            <person name="Ishino K."/>
            <person name="Komine S."/>
            <person name="Tomita M."/>
            <person name="Blaxter M."/>
            <person name="Arakawa K."/>
        </authorList>
    </citation>
    <scope>NUCLEOTIDE SEQUENCE [LARGE SCALE GENOMIC DNA]</scope>
    <source>
        <strain evidence="8">Z151</strain>
    </source>
</reference>
<feature type="transmembrane region" description="Helical" evidence="5">
    <location>
        <begin position="285"/>
        <end position="305"/>
    </location>
</feature>
<keyword evidence="8" id="KW-1185">Reference proteome</keyword>
<evidence type="ECO:0000313" key="8">
    <source>
        <dbReference type="Proteomes" id="UP000192578"/>
    </source>
</evidence>
<dbReference type="PANTHER" id="PTHR45698:SF1">
    <property type="entry name" value="TRACE AMINE-ASSOCIATED RECEPTOR 13C-LIKE"/>
    <property type="match status" value="1"/>
</dbReference>
<evidence type="ECO:0000256" key="1">
    <source>
        <dbReference type="ARBA" id="ARBA00004370"/>
    </source>
</evidence>
<gene>
    <name evidence="7" type="ORF">BV898_13353</name>
</gene>
<feature type="transmembrane region" description="Helical" evidence="5">
    <location>
        <begin position="72"/>
        <end position="96"/>
    </location>
</feature>